<organism evidence="1 2">
    <name type="scientific">Chenopodium quinoa</name>
    <name type="common">Quinoa</name>
    <dbReference type="NCBI Taxonomy" id="63459"/>
    <lineage>
        <taxon>Eukaryota</taxon>
        <taxon>Viridiplantae</taxon>
        <taxon>Streptophyta</taxon>
        <taxon>Embryophyta</taxon>
        <taxon>Tracheophyta</taxon>
        <taxon>Spermatophyta</taxon>
        <taxon>Magnoliopsida</taxon>
        <taxon>eudicotyledons</taxon>
        <taxon>Gunneridae</taxon>
        <taxon>Pentapetalae</taxon>
        <taxon>Caryophyllales</taxon>
        <taxon>Chenopodiaceae</taxon>
        <taxon>Chenopodioideae</taxon>
        <taxon>Atripliceae</taxon>
        <taxon>Chenopodium</taxon>
    </lineage>
</organism>
<dbReference type="Proteomes" id="UP000596660">
    <property type="component" value="Unplaced"/>
</dbReference>
<dbReference type="Gramene" id="AUR62035986-RA">
    <property type="protein sequence ID" value="AUR62035986-RA:cds"/>
    <property type="gene ID" value="AUR62035986"/>
</dbReference>
<dbReference type="EnsemblPlants" id="AUR62035986-RA">
    <property type="protein sequence ID" value="AUR62035986-RA:cds"/>
    <property type="gene ID" value="AUR62035986"/>
</dbReference>
<sequence>MSNTPIHNVLSCVPEDGSTPARCVVESEEGVYEDLLDHPEPAMGMEICERVEEGDAKPEHQLKVYDVNDVTEVPSKYLLRCWRKDIHMRHTRVKVAYHDPTKTEEVKRYDKILTRFDSVCLKVATRPEYVKMAFEAISKLESYRASSPSVNNNGPNQVEEPIATMSRFVVESLGNLSAIGLEDISLDLEGLNDNTPLITMETPQLVSHNVSLVNVSPSVVGKVYFSRGSNIQEKTT</sequence>
<name>A0A803MVQ9_CHEQI</name>
<keyword evidence="2" id="KW-1185">Reference proteome</keyword>
<evidence type="ECO:0000313" key="1">
    <source>
        <dbReference type="EnsemblPlants" id="AUR62035986-RA:cds"/>
    </source>
</evidence>
<proteinExistence type="predicted"/>
<reference evidence="1" key="1">
    <citation type="journal article" date="2017" name="Nature">
        <title>The genome of Chenopodium quinoa.</title>
        <authorList>
            <person name="Jarvis D.E."/>
            <person name="Ho Y.S."/>
            <person name="Lightfoot D.J."/>
            <person name="Schmoeckel S.M."/>
            <person name="Li B."/>
            <person name="Borm T.J.A."/>
            <person name="Ohyanagi H."/>
            <person name="Mineta K."/>
            <person name="Michell C.T."/>
            <person name="Saber N."/>
            <person name="Kharbatia N.M."/>
            <person name="Rupper R.R."/>
            <person name="Sharp A.R."/>
            <person name="Dally N."/>
            <person name="Boughton B.A."/>
            <person name="Woo Y.H."/>
            <person name="Gao G."/>
            <person name="Schijlen E.G.W.M."/>
            <person name="Guo X."/>
            <person name="Momin A.A."/>
            <person name="Negrao S."/>
            <person name="Al-Babili S."/>
            <person name="Gehring C."/>
            <person name="Roessner U."/>
            <person name="Jung C."/>
            <person name="Murphy K."/>
            <person name="Arold S.T."/>
            <person name="Gojobori T."/>
            <person name="van der Linden C.G."/>
            <person name="van Loo E.N."/>
            <person name="Jellen E.N."/>
            <person name="Maughan P.J."/>
            <person name="Tester M."/>
        </authorList>
    </citation>
    <scope>NUCLEOTIDE SEQUENCE [LARGE SCALE GENOMIC DNA]</scope>
    <source>
        <strain evidence="1">cv. PI 614886</strain>
    </source>
</reference>
<evidence type="ECO:0000313" key="2">
    <source>
        <dbReference type="Proteomes" id="UP000596660"/>
    </source>
</evidence>
<accession>A0A803MVQ9</accession>
<reference evidence="1" key="2">
    <citation type="submission" date="2021-03" db="UniProtKB">
        <authorList>
            <consortium name="EnsemblPlants"/>
        </authorList>
    </citation>
    <scope>IDENTIFICATION</scope>
</reference>
<protein>
    <submittedName>
        <fullName evidence="1">Uncharacterized protein</fullName>
    </submittedName>
</protein>
<dbReference type="AlphaFoldDB" id="A0A803MVQ9"/>